<organism evidence="5 6">
    <name type="scientific">Streptosporangium lutulentum</name>
    <dbReference type="NCBI Taxonomy" id="1461250"/>
    <lineage>
        <taxon>Bacteria</taxon>
        <taxon>Bacillati</taxon>
        <taxon>Actinomycetota</taxon>
        <taxon>Actinomycetes</taxon>
        <taxon>Streptosporangiales</taxon>
        <taxon>Streptosporangiaceae</taxon>
        <taxon>Streptosporangium</taxon>
    </lineage>
</organism>
<dbReference type="Pfam" id="PF24517">
    <property type="entry name" value="CBM96"/>
    <property type="match status" value="1"/>
</dbReference>
<comment type="caution">
    <text evidence="5">The sequence shown here is derived from an EMBL/GenBank/DDBJ whole genome shotgun (WGS) entry which is preliminary data.</text>
</comment>
<feature type="domain" description="Carbohydrate-binding module family 96" evidence="4">
    <location>
        <begin position="10"/>
        <end position="166"/>
    </location>
</feature>
<dbReference type="InterPro" id="IPR055372">
    <property type="entry name" value="CBM96"/>
</dbReference>
<comment type="subcellular location">
    <subcellularLocation>
        <location evidence="1">Secreted</location>
    </subcellularLocation>
</comment>
<accession>A0ABT9QSF1</accession>
<dbReference type="NCBIfam" id="NF033679">
    <property type="entry name" value="DNRLRE_dom"/>
    <property type="match status" value="1"/>
</dbReference>
<dbReference type="CDD" id="cd11577">
    <property type="entry name" value="GH71"/>
    <property type="match status" value="1"/>
</dbReference>
<dbReference type="Gene3D" id="3.20.20.80">
    <property type="entry name" value="Glycosidases"/>
    <property type="match status" value="1"/>
</dbReference>
<dbReference type="Pfam" id="PF03659">
    <property type="entry name" value="Glyco_hydro_71"/>
    <property type="match status" value="1"/>
</dbReference>
<keyword evidence="3" id="KW-0732">Signal</keyword>
<evidence type="ECO:0000313" key="6">
    <source>
        <dbReference type="Proteomes" id="UP001225356"/>
    </source>
</evidence>
<evidence type="ECO:0000256" key="2">
    <source>
        <dbReference type="ARBA" id="ARBA00022525"/>
    </source>
</evidence>
<reference evidence="5 6" key="1">
    <citation type="submission" date="2023-07" db="EMBL/GenBank/DDBJ databases">
        <title>Sequencing the genomes of 1000 actinobacteria strains.</title>
        <authorList>
            <person name="Klenk H.-P."/>
        </authorList>
    </citation>
    <scope>NUCLEOTIDE SEQUENCE [LARGE SCALE GENOMIC DNA]</scope>
    <source>
        <strain evidence="5 6">DSM 46740</strain>
    </source>
</reference>
<evidence type="ECO:0000259" key="4">
    <source>
        <dbReference type="Pfam" id="PF24517"/>
    </source>
</evidence>
<evidence type="ECO:0000256" key="1">
    <source>
        <dbReference type="ARBA" id="ARBA00004613"/>
    </source>
</evidence>
<name>A0ABT9QSF1_9ACTN</name>
<gene>
    <name evidence="5" type="ORF">J2853_008897</name>
</gene>
<protein>
    <recommendedName>
        <fullName evidence="4">Carbohydrate-binding module family 96 domain-containing protein</fullName>
    </recommendedName>
</protein>
<evidence type="ECO:0000313" key="5">
    <source>
        <dbReference type="EMBL" id="MDP9849686.1"/>
    </source>
</evidence>
<keyword evidence="6" id="KW-1185">Reference proteome</keyword>
<proteinExistence type="predicted"/>
<dbReference type="RefSeq" id="WP_386377151.1">
    <property type="nucleotide sequence ID" value="NZ_JBHUCL010000037.1"/>
</dbReference>
<dbReference type="InterPro" id="IPR005197">
    <property type="entry name" value="Glyco_hydro_71"/>
</dbReference>
<sequence length="624" mass="66678">MSTKAAVEKITVAAAADVYVSQASPTRNHADYTWLSVCPKACDGVADSERRALLRFDVAGVPSGATDVTMALELQPARSTGTTVAVHQVTAAWEVASTSWTKQPALGSTIAERTGFTSGEVARLDVSSAFDGNGDYSFGLTASAGAQAVLHSSRAPGGMGPRLVISYTEAPVVAEGPLPFDLPSVQALRASPKKVFAHYFTPYPTSFDNKAESEDYYTRNYLNPAGESGKHIAYGGLLRDRPLPRAPLSGNWQLADMETEVRTARAAGIDGFTLDILSLTSQNWTRAKLLIEAAENVDPGFSIVLMPDMTSLKADAATLATSMAELAESDSAYRLGDGSLVISPFKAENQTAAWWTGFINEMQQAHGIKVALVPVFLNFAANYKAFAPISHGFSNWGNRSPNQQSGIAGNIKASHDLGKIWMQPVAIQDERPNQGIYDEANNTENLRVTWENAISGGTDWVQLTTWNDFSEGTQFVPSAHNGGAYLDISSYYLTKLKTGASPPIVRDTVYLTHRVQMAAARPTSGTQTKFMTPRSGASTPRDTVEILSFLTGAATVKASIGGTVQSQQAPAGVSAQQYPLKYGTNSVSVTRGGATTAEVASPFEVRQNFSVQDLQYNAVSSGRR</sequence>
<keyword evidence="2" id="KW-0964">Secreted</keyword>
<dbReference type="Proteomes" id="UP001225356">
    <property type="component" value="Unassembled WGS sequence"/>
</dbReference>
<evidence type="ECO:0000256" key="3">
    <source>
        <dbReference type="ARBA" id="ARBA00022729"/>
    </source>
</evidence>
<dbReference type="EMBL" id="JAUSQU010000001">
    <property type="protein sequence ID" value="MDP9849686.1"/>
    <property type="molecule type" value="Genomic_DNA"/>
</dbReference>